<dbReference type="SUPFAM" id="SSF46785">
    <property type="entry name" value="Winged helix' DNA-binding domain"/>
    <property type="match status" value="1"/>
</dbReference>
<keyword evidence="2" id="KW-0238">DNA-binding</keyword>
<dbReference type="RefSeq" id="WP_183819316.1">
    <property type="nucleotide sequence ID" value="NZ_JACHOB010000006.1"/>
</dbReference>
<gene>
    <name evidence="2" type="ORF">GGQ59_002628</name>
</gene>
<dbReference type="PANTHER" id="PTHR33164:SF43">
    <property type="entry name" value="HTH-TYPE TRANSCRIPTIONAL REPRESSOR YETL"/>
    <property type="match status" value="1"/>
</dbReference>
<name>A0A840I7D0_9PROT</name>
<dbReference type="InterPro" id="IPR036388">
    <property type="entry name" value="WH-like_DNA-bd_sf"/>
</dbReference>
<dbReference type="SMART" id="SM00347">
    <property type="entry name" value="HTH_MARR"/>
    <property type="match status" value="1"/>
</dbReference>
<dbReference type="PRINTS" id="PR00598">
    <property type="entry name" value="HTHMARR"/>
</dbReference>
<dbReference type="Proteomes" id="UP000563524">
    <property type="component" value="Unassembled WGS sequence"/>
</dbReference>
<dbReference type="PANTHER" id="PTHR33164">
    <property type="entry name" value="TRANSCRIPTIONAL REGULATOR, MARR FAMILY"/>
    <property type="match status" value="1"/>
</dbReference>
<dbReference type="GO" id="GO:0006950">
    <property type="term" value="P:response to stress"/>
    <property type="evidence" value="ECO:0007669"/>
    <property type="project" value="TreeGrafter"/>
</dbReference>
<dbReference type="PROSITE" id="PS50995">
    <property type="entry name" value="HTH_MARR_2"/>
    <property type="match status" value="1"/>
</dbReference>
<dbReference type="GO" id="GO:0003677">
    <property type="term" value="F:DNA binding"/>
    <property type="evidence" value="ECO:0007669"/>
    <property type="project" value="UniProtKB-KW"/>
</dbReference>
<evidence type="ECO:0000313" key="2">
    <source>
        <dbReference type="EMBL" id="MBB4660084.1"/>
    </source>
</evidence>
<accession>A0A840I7D0</accession>
<dbReference type="EMBL" id="JACHOB010000006">
    <property type="protein sequence ID" value="MBB4660084.1"/>
    <property type="molecule type" value="Genomic_DNA"/>
</dbReference>
<reference evidence="2 3" key="1">
    <citation type="submission" date="2020-08" db="EMBL/GenBank/DDBJ databases">
        <title>Genomic Encyclopedia of Type Strains, Phase IV (KMG-IV): sequencing the most valuable type-strain genomes for metagenomic binning, comparative biology and taxonomic classification.</title>
        <authorList>
            <person name="Goeker M."/>
        </authorList>
    </citation>
    <scope>NUCLEOTIDE SEQUENCE [LARGE SCALE GENOMIC DNA]</scope>
    <source>
        <strain evidence="2 3">DSM 102850</strain>
    </source>
</reference>
<dbReference type="InterPro" id="IPR000835">
    <property type="entry name" value="HTH_MarR-typ"/>
</dbReference>
<keyword evidence="3" id="KW-1185">Reference proteome</keyword>
<evidence type="ECO:0000259" key="1">
    <source>
        <dbReference type="PROSITE" id="PS50995"/>
    </source>
</evidence>
<protein>
    <submittedName>
        <fullName evidence="2">DNA-binding MarR family transcriptional regulator</fullName>
    </submittedName>
</protein>
<dbReference type="GO" id="GO:0003700">
    <property type="term" value="F:DNA-binding transcription factor activity"/>
    <property type="evidence" value="ECO:0007669"/>
    <property type="project" value="InterPro"/>
</dbReference>
<organism evidence="2 3">
    <name type="scientific">Parvularcula dongshanensis</name>
    <dbReference type="NCBI Taxonomy" id="1173995"/>
    <lineage>
        <taxon>Bacteria</taxon>
        <taxon>Pseudomonadati</taxon>
        <taxon>Pseudomonadota</taxon>
        <taxon>Alphaproteobacteria</taxon>
        <taxon>Parvularculales</taxon>
        <taxon>Parvularculaceae</taxon>
        <taxon>Parvularcula</taxon>
    </lineage>
</organism>
<dbReference type="AlphaFoldDB" id="A0A840I7D0"/>
<dbReference type="InterPro" id="IPR036390">
    <property type="entry name" value="WH_DNA-bd_sf"/>
</dbReference>
<dbReference type="Pfam" id="PF12802">
    <property type="entry name" value="MarR_2"/>
    <property type="match status" value="1"/>
</dbReference>
<comment type="caution">
    <text evidence="2">The sequence shown here is derived from an EMBL/GenBank/DDBJ whole genome shotgun (WGS) entry which is preliminary data.</text>
</comment>
<evidence type="ECO:0000313" key="3">
    <source>
        <dbReference type="Proteomes" id="UP000563524"/>
    </source>
</evidence>
<proteinExistence type="predicted"/>
<dbReference type="InterPro" id="IPR039422">
    <property type="entry name" value="MarR/SlyA-like"/>
</dbReference>
<dbReference type="Gene3D" id="1.10.10.10">
    <property type="entry name" value="Winged helix-like DNA-binding domain superfamily/Winged helix DNA-binding domain"/>
    <property type="match status" value="1"/>
</dbReference>
<sequence length="155" mass="17294">MDHDVFLGHEEPRRTIGYLIRRIERLAESRISASLAEGDITMTQWIVLALINAGTASTPSRLARNLGHDTGAMSRLIECLVNRGLAERRPSESDRRVTELTLTAEGQATLHGQGEHVRNVWKEALSALEPEEVAQLASLLLRVLTRFEQLEGDDE</sequence>
<feature type="domain" description="HTH marR-type" evidence="1">
    <location>
        <begin position="13"/>
        <end position="145"/>
    </location>
</feature>